<feature type="domain" description="Peptidoglycan binding-like" evidence="2">
    <location>
        <begin position="223"/>
        <end position="277"/>
    </location>
</feature>
<dbReference type="InterPro" id="IPR002477">
    <property type="entry name" value="Peptidoglycan-bd-like"/>
</dbReference>
<evidence type="ECO:0000259" key="2">
    <source>
        <dbReference type="Pfam" id="PF01471"/>
    </source>
</evidence>
<dbReference type="Gene3D" id="1.10.101.10">
    <property type="entry name" value="PGBD-like superfamily/PGBD"/>
    <property type="match status" value="1"/>
</dbReference>
<dbReference type="InterPro" id="IPR036366">
    <property type="entry name" value="PGBDSf"/>
</dbReference>
<comment type="caution">
    <text evidence="3">The sequence shown here is derived from an EMBL/GenBank/DDBJ whole genome shotgun (WGS) entry which is preliminary data.</text>
</comment>
<feature type="transmembrane region" description="Helical" evidence="1">
    <location>
        <begin position="20"/>
        <end position="42"/>
    </location>
</feature>
<dbReference type="Pfam" id="PF01471">
    <property type="entry name" value="PG_binding_1"/>
    <property type="match status" value="1"/>
</dbReference>
<keyword evidence="4" id="KW-1185">Reference proteome</keyword>
<keyword evidence="1" id="KW-0812">Transmembrane</keyword>
<dbReference type="AlphaFoldDB" id="A0A4U6QFX5"/>
<name>A0A4U6QFX5_9ACTN</name>
<dbReference type="Proteomes" id="UP000306985">
    <property type="component" value="Unassembled WGS sequence"/>
</dbReference>
<dbReference type="SUPFAM" id="SSF47090">
    <property type="entry name" value="PGBD-like"/>
    <property type="match status" value="1"/>
</dbReference>
<gene>
    <name evidence="3" type="ORF">FDO65_15145</name>
</gene>
<reference evidence="3 4" key="1">
    <citation type="submission" date="2019-05" db="EMBL/GenBank/DDBJ databases">
        <title>Nakamurella sp. N5BH11, whole genome shotgun sequence.</title>
        <authorList>
            <person name="Tuo L."/>
        </authorList>
    </citation>
    <scope>NUCLEOTIDE SEQUENCE [LARGE SCALE GENOMIC DNA]</scope>
    <source>
        <strain evidence="3 4">N5BH11</strain>
    </source>
</reference>
<protein>
    <submittedName>
        <fullName evidence="3">Peptidoglycan-binding protein</fullName>
    </submittedName>
</protein>
<dbReference type="InterPro" id="IPR036365">
    <property type="entry name" value="PGBD-like_sf"/>
</dbReference>
<proteinExistence type="predicted"/>
<evidence type="ECO:0000313" key="3">
    <source>
        <dbReference type="EMBL" id="TKV59031.1"/>
    </source>
</evidence>
<keyword evidence="1" id="KW-0472">Membrane</keyword>
<evidence type="ECO:0000256" key="1">
    <source>
        <dbReference type="SAM" id="Phobius"/>
    </source>
</evidence>
<dbReference type="OrthoDB" id="9815541at2"/>
<accession>A0A4U6QFX5</accession>
<evidence type="ECO:0000313" key="4">
    <source>
        <dbReference type="Proteomes" id="UP000306985"/>
    </source>
</evidence>
<dbReference type="EMBL" id="SZZH01000003">
    <property type="protein sequence ID" value="TKV59031.1"/>
    <property type="molecule type" value="Genomic_DNA"/>
</dbReference>
<sequence>MPGPAGAVGGPPRRPGGGRVVVLVAVVALLVLAGGAAAFLAFRGSGGETTGAVAAPAPVTTATPAPTTSATKAAVGGAAPSTVVLTTTVTPTVSATGLSGVADQPIACNSGSFVLLASETDEASFVRRVDEVRAAGQLPAGAHRTTTSAGCGLFTSDAWVLWSGPFTTAADACTTRLAGPFDASVRSSVPGDSSSSSCACVTTIGSPPTLYPGSARSQWTGELQRLLALKLNDEVGELNSATWGVFTPALADAVRRFQATRGLTVDGEVGAQTWTALRSAGC</sequence>
<organism evidence="3 4">
    <name type="scientific">Nakamurella flava</name>
    <dbReference type="NCBI Taxonomy" id="2576308"/>
    <lineage>
        <taxon>Bacteria</taxon>
        <taxon>Bacillati</taxon>
        <taxon>Actinomycetota</taxon>
        <taxon>Actinomycetes</taxon>
        <taxon>Nakamurellales</taxon>
        <taxon>Nakamurellaceae</taxon>
        <taxon>Nakamurella</taxon>
    </lineage>
</organism>
<keyword evidence="1" id="KW-1133">Transmembrane helix</keyword>